<dbReference type="SUPFAM" id="SSF53474">
    <property type="entry name" value="alpha/beta-Hydrolases"/>
    <property type="match status" value="1"/>
</dbReference>
<evidence type="ECO:0000259" key="6">
    <source>
        <dbReference type="Pfam" id="PF00135"/>
    </source>
</evidence>
<evidence type="ECO:0000256" key="4">
    <source>
        <dbReference type="ARBA" id="ARBA00023180"/>
    </source>
</evidence>
<sequence length="348" mass="37945">MWTVILVSLLLAAMSTAQQQNATTLTEPLVEVHLRQGVISGARSEAGNGRVFYSFKTIPFAEPPVGDLRFRDPVPAGPWTGVRNGSIASPKCPQLGNSAVEGVEDCLYLSVYTPRPYSSDLPVMVWIHGGKFRNGHSELFGPLPLLTKDVVLVVIQYRLGTLGFLSTEDSELPGNLGLKDQRLALLWVQDNIRDLGGNPGQVTLFGESAGAGSVHFHVLSPMSSGLFRRVILQSGTALCPWVLREDHRQVATKVGQMFNCSAGDDQLSLNGTALVACLRNVSYQELTSVQYYIVHRLSSAVMKPRVDGQFLPEFPATMLRKGWYNKVDVISGITKDEAVLASLSEISF</sequence>
<dbReference type="AlphaFoldDB" id="A0A3R7M3E0"/>
<evidence type="ECO:0000256" key="2">
    <source>
        <dbReference type="ARBA" id="ARBA00022487"/>
    </source>
</evidence>
<dbReference type="PROSITE" id="PS00941">
    <property type="entry name" value="CARBOXYLESTERASE_B_2"/>
    <property type="match status" value="1"/>
</dbReference>
<accession>A0A3R7M3E0</accession>
<gene>
    <name evidence="7" type="ORF">C7M84_010878</name>
</gene>
<dbReference type="InterPro" id="IPR002018">
    <property type="entry name" value="CarbesteraseB"/>
</dbReference>
<comment type="caution">
    <text evidence="7">The sequence shown here is derived from an EMBL/GenBank/DDBJ whole genome shotgun (WGS) entry which is preliminary data.</text>
</comment>
<feature type="domain" description="Carboxylesterase type B" evidence="6">
    <location>
        <begin position="31"/>
        <end position="340"/>
    </location>
</feature>
<keyword evidence="2" id="KW-0719">Serine esterase</keyword>
<dbReference type="Pfam" id="PF00135">
    <property type="entry name" value="COesterase"/>
    <property type="match status" value="1"/>
</dbReference>
<dbReference type="InterPro" id="IPR019819">
    <property type="entry name" value="Carboxylesterase_B_CS"/>
</dbReference>
<dbReference type="EMBL" id="QCYY01002381">
    <property type="protein sequence ID" value="ROT70812.1"/>
    <property type="molecule type" value="Genomic_DNA"/>
</dbReference>
<dbReference type="PANTHER" id="PTHR43142">
    <property type="entry name" value="CARBOXYLIC ESTER HYDROLASE"/>
    <property type="match status" value="1"/>
</dbReference>
<comment type="similarity">
    <text evidence="1">Belongs to the type-B carboxylesterase/lipase family.</text>
</comment>
<dbReference type="InterPro" id="IPR029058">
    <property type="entry name" value="AB_hydrolase_fold"/>
</dbReference>
<feature type="signal peptide" evidence="5">
    <location>
        <begin position="1"/>
        <end position="17"/>
    </location>
</feature>
<keyword evidence="5" id="KW-0732">Signal</keyword>
<protein>
    <submittedName>
        <fullName evidence="7">JHE-like carboxylesterase 1</fullName>
    </submittedName>
</protein>
<organism evidence="7 8">
    <name type="scientific">Penaeus vannamei</name>
    <name type="common">Whiteleg shrimp</name>
    <name type="synonym">Litopenaeus vannamei</name>
    <dbReference type="NCBI Taxonomy" id="6689"/>
    <lineage>
        <taxon>Eukaryota</taxon>
        <taxon>Metazoa</taxon>
        <taxon>Ecdysozoa</taxon>
        <taxon>Arthropoda</taxon>
        <taxon>Crustacea</taxon>
        <taxon>Multicrustacea</taxon>
        <taxon>Malacostraca</taxon>
        <taxon>Eumalacostraca</taxon>
        <taxon>Eucarida</taxon>
        <taxon>Decapoda</taxon>
        <taxon>Dendrobranchiata</taxon>
        <taxon>Penaeoidea</taxon>
        <taxon>Penaeidae</taxon>
        <taxon>Penaeus</taxon>
    </lineage>
</organism>
<reference evidence="7 8" key="1">
    <citation type="submission" date="2018-04" db="EMBL/GenBank/DDBJ databases">
        <authorList>
            <person name="Zhang X."/>
            <person name="Yuan J."/>
            <person name="Li F."/>
            <person name="Xiang J."/>
        </authorList>
    </citation>
    <scope>NUCLEOTIDE SEQUENCE [LARGE SCALE GENOMIC DNA]</scope>
    <source>
        <tissue evidence="7">Muscle</tissue>
    </source>
</reference>
<keyword evidence="3" id="KW-0378">Hydrolase</keyword>
<dbReference type="OrthoDB" id="6846267at2759"/>
<evidence type="ECO:0000313" key="8">
    <source>
        <dbReference type="Proteomes" id="UP000283509"/>
    </source>
</evidence>
<proteinExistence type="inferred from homology"/>
<feature type="chain" id="PRO_5018531488" evidence="5">
    <location>
        <begin position="18"/>
        <end position="348"/>
    </location>
</feature>
<dbReference type="GO" id="GO:0052689">
    <property type="term" value="F:carboxylic ester hydrolase activity"/>
    <property type="evidence" value="ECO:0007669"/>
    <property type="project" value="UniProtKB-KW"/>
</dbReference>
<name>A0A3R7M3E0_PENVA</name>
<reference evidence="7 8" key="2">
    <citation type="submission" date="2019-01" db="EMBL/GenBank/DDBJ databases">
        <title>The decoding of complex shrimp genome reveals the adaptation for benthos swimmer, frequently molting mechanism and breeding impact on genome.</title>
        <authorList>
            <person name="Sun Y."/>
            <person name="Gao Y."/>
            <person name="Yu Y."/>
        </authorList>
    </citation>
    <scope>NUCLEOTIDE SEQUENCE [LARGE SCALE GENOMIC DNA]</scope>
    <source>
        <tissue evidence="7">Muscle</tissue>
    </source>
</reference>
<evidence type="ECO:0000256" key="5">
    <source>
        <dbReference type="SAM" id="SignalP"/>
    </source>
</evidence>
<keyword evidence="8" id="KW-1185">Reference proteome</keyword>
<dbReference type="PANTHER" id="PTHR43142:SF1">
    <property type="entry name" value="CARBOXYLIC ESTER HYDROLASE"/>
    <property type="match status" value="1"/>
</dbReference>
<evidence type="ECO:0000256" key="1">
    <source>
        <dbReference type="ARBA" id="ARBA00005964"/>
    </source>
</evidence>
<dbReference type="Proteomes" id="UP000283509">
    <property type="component" value="Unassembled WGS sequence"/>
</dbReference>
<evidence type="ECO:0000313" key="7">
    <source>
        <dbReference type="EMBL" id="ROT70812.1"/>
    </source>
</evidence>
<keyword evidence="4" id="KW-0325">Glycoprotein</keyword>
<dbReference type="Gene3D" id="3.40.50.1820">
    <property type="entry name" value="alpha/beta hydrolase"/>
    <property type="match status" value="1"/>
</dbReference>
<evidence type="ECO:0000256" key="3">
    <source>
        <dbReference type="ARBA" id="ARBA00022801"/>
    </source>
</evidence>